<comment type="caution">
    <text evidence="2">The sequence shown here is derived from an EMBL/GenBank/DDBJ whole genome shotgun (WGS) entry which is preliminary data.</text>
</comment>
<dbReference type="EMBL" id="CAJJDP010000086">
    <property type="protein sequence ID" value="CAD8185942.1"/>
    <property type="molecule type" value="Genomic_DNA"/>
</dbReference>
<proteinExistence type="predicted"/>
<keyword evidence="1" id="KW-0472">Membrane</keyword>
<name>A0A8S1WBP8_PAROT</name>
<protein>
    <submittedName>
        <fullName evidence="2">Uncharacterized protein</fullName>
    </submittedName>
</protein>
<organism evidence="2 3">
    <name type="scientific">Paramecium octaurelia</name>
    <dbReference type="NCBI Taxonomy" id="43137"/>
    <lineage>
        <taxon>Eukaryota</taxon>
        <taxon>Sar</taxon>
        <taxon>Alveolata</taxon>
        <taxon>Ciliophora</taxon>
        <taxon>Intramacronucleata</taxon>
        <taxon>Oligohymenophorea</taxon>
        <taxon>Peniculida</taxon>
        <taxon>Parameciidae</taxon>
        <taxon>Paramecium</taxon>
    </lineage>
</organism>
<evidence type="ECO:0000313" key="3">
    <source>
        <dbReference type="Proteomes" id="UP000683925"/>
    </source>
</evidence>
<keyword evidence="1" id="KW-1133">Transmembrane helix</keyword>
<keyword evidence="3" id="KW-1185">Reference proteome</keyword>
<evidence type="ECO:0000256" key="1">
    <source>
        <dbReference type="SAM" id="Phobius"/>
    </source>
</evidence>
<reference evidence="2" key="1">
    <citation type="submission" date="2021-01" db="EMBL/GenBank/DDBJ databases">
        <authorList>
            <consortium name="Genoscope - CEA"/>
            <person name="William W."/>
        </authorList>
    </citation>
    <scope>NUCLEOTIDE SEQUENCE</scope>
</reference>
<accession>A0A8S1WBP8</accession>
<sequence length="78" mass="9215">MLSQLYLLFILNYYAIYINQQVINNYYNKNYLRITQEFLIEYIFSAMQSVSGGALVIWMKRLRNSIPPLETPANEDAN</sequence>
<dbReference type="Proteomes" id="UP000683925">
    <property type="component" value="Unassembled WGS sequence"/>
</dbReference>
<feature type="transmembrane region" description="Helical" evidence="1">
    <location>
        <begin position="6"/>
        <end position="27"/>
    </location>
</feature>
<gene>
    <name evidence="2" type="ORF">POCTA_138.1.T0870018</name>
</gene>
<keyword evidence="1" id="KW-0812">Transmembrane</keyword>
<evidence type="ECO:0000313" key="2">
    <source>
        <dbReference type="EMBL" id="CAD8185942.1"/>
    </source>
</evidence>
<dbReference type="AlphaFoldDB" id="A0A8S1WBP8"/>
<feature type="transmembrane region" description="Helical" evidence="1">
    <location>
        <begin position="39"/>
        <end position="59"/>
    </location>
</feature>